<comment type="subcellular location">
    <subcellularLocation>
        <location evidence="1">Cell membrane</location>
        <topology evidence="1">Multi-pass membrane protein</topology>
    </subcellularLocation>
</comment>
<gene>
    <name evidence="8" type="ORF">NZH93_26145</name>
</gene>
<evidence type="ECO:0000256" key="1">
    <source>
        <dbReference type="ARBA" id="ARBA00004651"/>
    </source>
</evidence>
<feature type="transmembrane region" description="Helical" evidence="6">
    <location>
        <begin position="295"/>
        <end position="315"/>
    </location>
</feature>
<dbReference type="PANTHER" id="PTHR23513:SF11">
    <property type="entry name" value="STAPHYLOFERRIN A TRANSPORTER"/>
    <property type="match status" value="1"/>
</dbReference>
<evidence type="ECO:0000259" key="7">
    <source>
        <dbReference type="PROSITE" id="PS50850"/>
    </source>
</evidence>
<dbReference type="CDD" id="cd06173">
    <property type="entry name" value="MFS_MefA_like"/>
    <property type="match status" value="1"/>
</dbReference>
<dbReference type="GO" id="GO:0022857">
    <property type="term" value="F:transmembrane transporter activity"/>
    <property type="evidence" value="ECO:0007669"/>
    <property type="project" value="InterPro"/>
</dbReference>
<feature type="transmembrane region" description="Helical" evidence="6">
    <location>
        <begin position="359"/>
        <end position="379"/>
    </location>
</feature>
<dbReference type="EMBL" id="JANYMP010000013">
    <property type="protein sequence ID" value="MCS7480351.1"/>
    <property type="molecule type" value="Genomic_DNA"/>
</dbReference>
<dbReference type="AlphaFoldDB" id="A0A9X2VP85"/>
<reference evidence="8" key="1">
    <citation type="submission" date="2022-08" db="EMBL/GenBank/DDBJ databases">
        <authorList>
            <person name="Tistechok S."/>
            <person name="Samborskyy M."/>
            <person name="Roman I."/>
        </authorList>
    </citation>
    <scope>NUCLEOTIDE SEQUENCE</scope>
    <source>
        <strain evidence="8">DSM 103496</strain>
    </source>
</reference>
<evidence type="ECO:0000256" key="6">
    <source>
        <dbReference type="SAM" id="Phobius"/>
    </source>
</evidence>
<feature type="transmembrane region" description="Helical" evidence="6">
    <location>
        <begin position="241"/>
        <end position="263"/>
    </location>
</feature>
<proteinExistence type="predicted"/>
<feature type="transmembrane region" description="Helical" evidence="6">
    <location>
        <begin position="166"/>
        <end position="183"/>
    </location>
</feature>
<feature type="transmembrane region" description="Helical" evidence="6">
    <location>
        <begin position="336"/>
        <end position="353"/>
    </location>
</feature>
<feature type="transmembrane region" description="Helical" evidence="6">
    <location>
        <begin position="80"/>
        <end position="104"/>
    </location>
</feature>
<dbReference type="PROSITE" id="PS50850">
    <property type="entry name" value="MFS"/>
    <property type="match status" value="1"/>
</dbReference>
<feature type="transmembrane region" description="Helical" evidence="6">
    <location>
        <begin position="38"/>
        <end position="60"/>
    </location>
</feature>
<evidence type="ECO:0000256" key="4">
    <source>
        <dbReference type="ARBA" id="ARBA00022989"/>
    </source>
</evidence>
<comment type="caution">
    <text evidence="8">The sequence shown here is derived from an EMBL/GenBank/DDBJ whole genome shotgun (WGS) entry which is preliminary data.</text>
</comment>
<accession>A0A9X2VP85</accession>
<feature type="domain" description="Major facilitator superfamily (MFS) profile" evidence="7">
    <location>
        <begin position="204"/>
        <end position="396"/>
    </location>
</feature>
<evidence type="ECO:0000256" key="2">
    <source>
        <dbReference type="ARBA" id="ARBA00022475"/>
    </source>
</evidence>
<keyword evidence="9" id="KW-1185">Reference proteome</keyword>
<dbReference type="GO" id="GO:0005886">
    <property type="term" value="C:plasma membrane"/>
    <property type="evidence" value="ECO:0007669"/>
    <property type="project" value="UniProtKB-SubCell"/>
</dbReference>
<dbReference type="Gene3D" id="1.20.1250.20">
    <property type="entry name" value="MFS general substrate transporter like domains"/>
    <property type="match status" value="1"/>
</dbReference>
<evidence type="ECO:0000313" key="8">
    <source>
        <dbReference type="EMBL" id="MCS7480351.1"/>
    </source>
</evidence>
<dbReference type="SUPFAM" id="SSF103473">
    <property type="entry name" value="MFS general substrate transporter"/>
    <property type="match status" value="1"/>
</dbReference>
<evidence type="ECO:0000256" key="3">
    <source>
        <dbReference type="ARBA" id="ARBA00022692"/>
    </source>
</evidence>
<keyword evidence="4 6" id="KW-1133">Transmembrane helix</keyword>
<dbReference type="PANTHER" id="PTHR23513">
    <property type="entry name" value="INTEGRAL MEMBRANE EFFLUX PROTEIN-RELATED"/>
    <property type="match status" value="1"/>
</dbReference>
<evidence type="ECO:0000313" key="9">
    <source>
        <dbReference type="Proteomes" id="UP001141259"/>
    </source>
</evidence>
<feature type="transmembrane region" description="Helical" evidence="6">
    <location>
        <begin position="270"/>
        <end position="289"/>
    </location>
</feature>
<evidence type="ECO:0000256" key="5">
    <source>
        <dbReference type="ARBA" id="ARBA00023136"/>
    </source>
</evidence>
<protein>
    <submittedName>
        <fullName evidence="8">MFS transporter</fullName>
    </submittedName>
</protein>
<dbReference type="Proteomes" id="UP001141259">
    <property type="component" value="Unassembled WGS sequence"/>
</dbReference>
<feature type="transmembrane region" description="Helical" evidence="6">
    <location>
        <begin position="204"/>
        <end position="229"/>
    </location>
</feature>
<dbReference type="InterPro" id="IPR036259">
    <property type="entry name" value="MFS_trans_sf"/>
</dbReference>
<name>A0A9X2VP85_9PSEU</name>
<dbReference type="RefSeq" id="WP_259625845.1">
    <property type="nucleotide sequence ID" value="NZ_JANYMP010000013.1"/>
</dbReference>
<keyword evidence="5 6" id="KW-0472">Membrane</keyword>
<dbReference type="InterPro" id="IPR020846">
    <property type="entry name" value="MFS_dom"/>
</dbReference>
<keyword evidence="2" id="KW-1003">Cell membrane</keyword>
<dbReference type="Pfam" id="PF07690">
    <property type="entry name" value="MFS_1"/>
    <property type="match status" value="1"/>
</dbReference>
<organism evidence="8 9">
    <name type="scientific">Umezawaea endophytica</name>
    <dbReference type="NCBI Taxonomy" id="1654476"/>
    <lineage>
        <taxon>Bacteria</taxon>
        <taxon>Bacillati</taxon>
        <taxon>Actinomycetota</taxon>
        <taxon>Actinomycetes</taxon>
        <taxon>Pseudonocardiales</taxon>
        <taxon>Pseudonocardiaceae</taxon>
        <taxon>Umezawaea</taxon>
    </lineage>
</organism>
<sequence length="396" mass="40243">MRTRLAVVALGAGVAEFGDIAFLIGIATSLYGLSGSAAVVGFGMAAYGVGSLVGALVGGVLIDALPPRPWLLWGNASGGALLACFTVAAALPVVVALIAVISLASRAMLVAQQSCLPLVEPDRLLRANSVVMSCRRVGQLFGPAAAGGLVALGSGTAVYWVNAATFVLNGAIGFLAVPAGGRVRARWVGERREGALAYSARTPAARTAFAVNCVVGVVTGTTTVTLIVYTTTVLHGGPSEYGLLATFAAVGAVLGTFTATAVGRRVELRTAVVATVAVAGVALIALPFADRFAVAAALRVASGWSLNVLMILLMANLHEGAPEDLRGRMIASTRSGLDALMITFTMVSGFLVAVVGVRWVLVGVGGVTALCAAVLARTADPFRWLPRTGTNEVSAR</sequence>
<dbReference type="InterPro" id="IPR011701">
    <property type="entry name" value="MFS"/>
</dbReference>
<feature type="transmembrane region" description="Helical" evidence="6">
    <location>
        <begin position="6"/>
        <end position="31"/>
    </location>
</feature>
<keyword evidence="3 6" id="KW-0812">Transmembrane</keyword>